<accession>A0A6J7KWJ2</accession>
<proteinExistence type="predicted"/>
<reference evidence="1" key="1">
    <citation type="submission" date="2020-05" db="EMBL/GenBank/DDBJ databases">
        <authorList>
            <person name="Chiriac C."/>
            <person name="Salcher M."/>
            <person name="Ghai R."/>
            <person name="Kavagutti S V."/>
        </authorList>
    </citation>
    <scope>NUCLEOTIDE SEQUENCE</scope>
</reference>
<sequence length="88" mass="9664">MLFLGEAQLGTAEQPNGVLIMPGIELLHAAAHQRVAGGRIAPAALKQRQEAVEQTLIGVAGRHQFRHRLERADHPLQRQAEQHFGFGN</sequence>
<organism evidence="1">
    <name type="scientific">freshwater metagenome</name>
    <dbReference type="NCBI Taxonomy" id="449393"/>
    <lineage>
        <taxon>unclassified sequences</taxon>
        <taxon>metagenomes</taxon>
        <taxon>ecological metagenomes</taxon>
    </lineage>
</organism>
<dbReference type="EMBL" id="CAFBMK010000470">
    <property type="protein sequence ID" value="CAB4960070.1"/>
    <property type="molecule type" value="Genomic_DNA"/>
</dbReference>
<gene>
    <name evidence="1" type="ORF">UFOPK3564_04005</name>
</gene>
<protein>
    <submittedName>
        <fullName evidence="1">Unannotated protein</fullName>
    </submittedName>
</protein>
<name>A0A6J7KWJ2_9ZZZZ</name>
<dbReference type="AlphaFoldDB" id="A0A6J7KWJ2"/>
<evidence type="ECO:0000313" key="1">
    <source>
        <dbReference type="EMBL" id="CAB4960070.1"/>
    </source>
</evidence>